<proteinExistence type="predicted"/>
<evidence type="ECO:0000313" key="2">
    <source>
        <dbReference type="Proteomes" id="UP000243681"/>
    </source>
</evidence>
<name>C8TDK3_EIMTE</name>
<protein>
    <submittedName>
        <fullName evidence="1">Uncharacterized protein</fullName>
    </submittedName>
</protein>
<organism evidence="1 2">
    <name type="scientific">Eimeria tenella</name>
    <name type="common">Coccidian parasite</name>
    <dbReference type="NCBI Taxonomy" id="5802"/>
    <lineage>
        <taxon>Eukaryota</taxon>
        <taxon>Sar</taxon>
        <taxon>Alveolata</taxon>
        <taxon>Apicomplexa</taxon>
        <taxon>Conoidasida</taxon>
        <taxon>Coccidia</taxon>
        <taxon>Eucoccidiorida</taxon>
        <taxon>Eimeriorina</taxon>
        <taxon>Eimeriidae</taxon>
        <taxon>Eimeria</taxon>
    </lineage>
</organism>
<dbReference type="AlphaFoldDB" id="C8TDK3"/>
<gene>
    <name evidence="1" type="ORF">e1012e08.tmp0081</name>
</gene>
<accession>C8TDK3</accession>
<dbReference type="EMBL" id="AM269894">
    <property type="protein sequence ID" value="CAK51339.1"/>
    <property type="molecule type" value="Genomic_DNA"/>
</dbReference>
<reference evidence="1 2" key="1">
    <citation type="journal article" date="2007" name="Genome Res.">
        <title>Sequencing and analysis of chromosome 1 of Eimeria tenella reveals a unique segmental organization.</title>
        <authorList>
            <person name="Ling K.H."/>
            <person name="Rajandream M.A."/>
            <person name="Rivailler P."/>
            <person name="Ivens A."/>
            <person name="Yap S.J."/>
            <person name="Madeira A.M.B.N."/>
            <person name="Mungall K."/>
            <person name="Billington K."/>
            <person name="Yee W.Y."/>
            <person name="Bankier A.T."/>
            <person name="Carroll F."/>
            <person name="Durham A.M."/>
            <person name="Peters N."/>
            <person name="Loo S.S."/>
            <person name="Mat-Isa M.N."/>
            <person name="Novaes J."/>
            <person name="Quail M."/>
            <person name="Rosli R."/>
            <person name="Shamsudin M.N."/>
            <person name="Sobreira T.J.P."/>
            <person name="Tivey A.R."/>
            <person name="Wai S.F."/>
            <person name="White S."/>
            <person name="Wu X."/>
            <person name="Kerhornou A.X."/>
            <person name="Blake D."/>
            <person name="Mohamed R."/>
            <person name="Shirley M."/>
            <person name="Gruber A."/>
            <person name="Berriman M."/>
            <person name="Tomley F."/>
            <person name="Dear P.H."/>
            <person name="Wan K.L."/>
        </authorList>
    </citation>
    <scope>NUCLEOTIDE SEQUENCE [LARGE SCALE GENOMIC DNA]</scope>
    <source>
        <strain evidence="1 2">Houghton</strain>
    </source>
</reference>
<evidence type="ECO:0000313" key="1">
    <source>
        <dbReference type="EMBL" id="CAK51339.1"/>
    </source>
</evidence>
<dbReference type="Proteomes" id="UP000243681">
    <property type="component" value="Chromosome 1"/>
</dbReference>
<sequence length="320" mass="35385">MPLRRKAVSVFKSTGVPCNCFVPMSRRLALLTRNTCGANVATSIWKAVLLSAQCPVILLSPASSRIACKTSQRLQLHFFRSKNDFDTGNLIHPAVGIDELFFAKLQAPAALVLMREDEAFRSARTVALIQGAYPNAPQSSVRPQLDEAFRQDYGKRGLLRLSLSLPIVRAIAVNRIHVTPCNEHLEPELETTLTSVSGVSYEKLLSEVDAVVLEMQILCHMSPMNRLNARRLLRKSRHANTRNKTGVVLRPGYWMLPLGPACGIWLFSRAFDMSKIIYDDYVSAFLARGGTTACLVLSGGSGQDFHEAVYIGTHRDAQSD</sequence>